<evidence type="ECO:0000256" key="2">
    <source>
        <dbReference type="ARBA" id="ARBA00010617"/>
    </source>
</evidence>
<dbReference type="PANTHER" id="PTHR24287">
    <property type="entry name" value="P450, PUTATIVE (EUROFUNG)-RELATED"/>
    <property type="match status" value="1"/>
</dbReference>
<comment type="similarity">
    <text evidence="2 9">Belongs to the cytochrome P450 family.</text>
</comment>
<accession>A0A2I1CQE0</accession>
<gene>
    <name evidence="11" type="ORF">P168DRAFT_293878</name>
</gene>
<evidence type="ECO:0000256" key="8">
    <source>
        <dbReference type="PIRSR" id="PIRSR602402-1"/>
    </source>
</evidence>
<dbReference type="Pfam" id="PF00067">
    <property type="entry name" value="p450"/>
    <property type="match status" value="1"/>
</dbReference>
<evidence type="ECO:0000256" key="7">
    <source>
        <dbReference type="ARBA" id="ARBA00023033"/>
    </source>
</evidence>
<dbReference type="PRINTS" id="PR01239">
    <property type="entry name" value="EP450IICYP52"/>
</dbReference>
<dbReference type="VEuPathDB" id="FungiDB:P168DRAFT_293878"/>
<reference evidence="11" key="1">
    <citation type="submission" date="2016-12" db="EMBL/GenBank/DDBJ databases">
        <title>The genomes of Aspergillus section Nigri reveals drivers in fungal speciation.</title>
        <authorList>
            <consortium name="DOE Joint Genome Institute"/>
            <person name="Vesth T.C."/>
            <person name="Nybo J."/>
            <person name="Theobald S."/>
            <person name="Brandl J."/>
            <person name="Frisvad J.C."/>
            <person name="Nielsen K.F."/>
            <person name="Lyhne E.K."/>
            <person name="Kogle M.E."/>
            <person name="Kuo A."/>
            <person name="Riley R."/>
            <person name="Clum A."/>
            <person name="Nolan M."/>
            <person name="Lipzen A."/>
            <person name="Salamov A."/>
            <person name="Henrissat B."/>
            <person name="Wiebenga A."/>
            <person name="De vries R.P."/>
            <person name="Grigoriev I.V."/>
            <person name="Mortensen U.H."/>
            <person name="Andersen M.R."/>
            <person name="Baker S.E."/>
        </authorList>
    </citation>
    <scope>NUCLEOTIDE SEQUENCE</scope>
    <source>
        <strain evidence="11">IBT 28561</strain>
    </source>
</reference>
<name>A0A2I1CQE0_ASPC2</name>
<dbReference type="EMBL" id="MSFM01000018">
    <property type="protein sequence ID" value="PKX99846.1"/>
    <property type="molecule type" value="Genomic_DNA"/>
</dbReference>
<dbReference type="AlphaFoldDB" id="A0A2I1CQE0"/>
<evidence type="ECO:0000256" key="6">
    <source>
        <dbReference type="ARBA" id="ARBA00023004"/>
    </source>
</evidence>
<dbReference type="PROSITE" id="PS00086">
    <property type="entry name" value="CYTOCHROME_P450"/>
    <property type="match status" value="1"/>
</dbReference>
<dbReference type="SUPFAM" id="SSF48264">
    <property type="entry name" value="Cytochrome P450"/>
    <property type="match status" value="1"/>
</dbReference>
<comment type="cofactor">
    <cofactor evidence="1 8">
        <name>heme</name>
        <dbReference type="ChEBI" id="CHEBI:30413"/>
    </cofactor>
</comment>
<dbReference type="InterPro" id="IPR001128">
    <property type="entry name" value="Cyt_P450"/>
</dbReference>
<organism evidence="11 12">
    <name type="scientific">Aspergillus campestris (strain IBT 28561)</name>
    <dbReference type="NCBI Taxonomy" id="1392248"/>
    <lineage>
        <taxon>Eukaryota</taxon>
        <taxon>Fungi</taxon>
        <taxon>Dikarya</taxon>
        <taxon>Ascomycota</taxon>
        <taxon>Pezizomycotina</taxon>
        <taxon>Eurotiomycetes</taxon>
        <taxon>Eurotiomycetidae</taxon>
        <taxon>Eurotiales</taxon>
        <taxon>Aspergillaceae</taxon>
        <taxon>Aspergillus</taxon>
        <taxon>Aspergillus subgen. Circumdati</taxon>
    </lineage>
</organism>
<dbReference type="OrthoDB" id="1470350at2759"/>
<dbReference type="PRINTS" id="PR00464">
    <property type="entry name" value="EP450II"/>
</dbReference>
<evidence type="ECO:0000256" key="3">
    <source>
        <dbReference type="ARBA" id="ARBA00022617"/>
    </source>
</evidence>
<sequence length="528" mass="59697">MFSLASLISLAALLDLLYGLYTTFKHARNFVRWRCGSLPAYPSDFLGWNTLKELQAADKARRLPVLFVDRFSLMETRENRRVNTYLTRQALRDVIITCDPKNVQAMLATQFQDFELGSARRISLHPLLGNGIFTTDGEHWSRSRALLRPQFTRDQISDLNLEERHVQHAFRAMPVDPTTGWTSAVDIQTLFFRLTMDSATEFLFGESVNSQSAALDTNQPDSFSANFDRGQQFAGQRARLDKLHWLANTKESRHVTAEVHAYVDQFVRAALDQQQSRKPDISSPAPTKQHGVFLQQLAAATQDPIELRSQLLNVLLAGRDTTASLLSWSLLLLARHSDVFTKLRTAILAAFGPDGPKTTPISFIAPITFTSLKDCRYLQAFLNEVLRLYPIVPNNRRTAVRDTTLPRGGGPDGSRPVYIRAGQQVLYSVFAMHRRVDLWGEDANEFRPERWMEHSPGHRVGWEYLPFNGGPRICIGQQFALTEAGYVLVRLLQRFGAVEDVFSEREISYALNLTIAPGENVTVRMKAA</sequence>
<evidence type="ECO:0000256" key="10">
    <source>
        <dbReference type="SAM" id="SignalP"/>
    </source>
</evidence>
<evidence type="ECO:0000313" key="11">
    <source>
        <dbReference type="EMBL" id="PKX99846.1"/>
    </source>
</evidence>
<keyword evidence="4 8" id="KW-0479">Metal-binding</keyword>
<keyword evidence="12" id="KW-1185">Reference proteome</keyword>
<keyword evidence="5 9" id="KW-0560">Oxidoreductase</keyword>
<dbReference type="GO" id="GO:0005506">
    <property type="term" value="F:iron ion binding"/>
    <property type="evidence" value="ECO:0007669"/>
    <property type="project" value="InterPro"/>
</dbReference>
<dbReference type="InterPro" id="IPR047146">
    <property type="entry name" value="Cyt_P450_E_CYP52_fungi"/>
</dbReference>
<proteinExistence type="inferred from homology"/>
<dbReference type="PRINTS" id="PR00385">
    <property type="entry name" value="P450"/>
</dbReference>
<dbReference type="Gene3D" id="1.10.630.10">
    <property type="entry name" value="Cytochrome P450"/>
    <property type="match status" value="1"/>
</dbReference>
<dbReference type="InterPro" id="IPR002402">
    <property type="entry name" value="Cyt_P450_E_grp-II"/>
</dbReference>
<dbReference type="RefSeq" id="XP_024688441.1">
    <property type="nucleotide sequence ID" value="XM_024837906.1"/>
</dbReference>
<comment type="caution">
    <text evidence="11">The sequence shown here is derived from an EMBL/GenBank/DDBJ whole genome shotgun (WGS) entry which is preliminary data.</text>
</comment>
<dbReference type="GO" id="GO:0016712">
    <property type="term" value="F:oxidoreductase activity, acting on paired donors, with incorporation or reduction of molecular oxygen, reduced flavin or flavoprotein as one donor, and incorporation of one atom of oxygen"/>
    <property type="evidence" value="ECO:0007669"/>
    <property type="project" value="InterPro"/>
</dbReference>
<protein>
    <submittedName>
        <fullName evidence="11">Cytochrome P450 family protein</fullName>
    </submittedName>
</protein>
<dbReference type="CDD" id="cd11063">
    <property type="entry name" value="CYP52"/>
    <property type="match status" value="1"/>
</dbReference>
<keyword evidence="3 8" id="KW-0349">Heme</keyword>
<dbReference type="PANTHER" id="PTHR24287:SF1">
    <property type="entry name" value="P450, PUTATIVE (EUROFUNG)-RELATED"/>
    <property type="match status" value="1"/>
</dbReference>
<dbReference type="InterPro" id="IPR017972">
    <property type="entry name" value="Cyt_P450_CS"/>
</dbReference>
<dbReference type="GeneID" id="36545430"/>
<dbReference type="InterPro" id="IPR036396">
    <property type="entry name" value="Cyt_P450_sf"/>
</dbReference>
<feature type="chain" id="PRO_5014164066" evidence="10">
    <location>
        <begin position="20"/>
        <end position="528"/>
    </location>
</feature>
<evidence type="ECO:0000256" key="4">
    <source>
        <dbReference type="ARBA" id="ARBA00022723"/>
    </source>
</evidence>
<evidence type="ECO:0000313" key="12">
    <source>
        <dbReference type="Proteomes" id="UP000234254"/>
    </source>
</evidence>
<feature type="signal peptide" evidence="10">
    <location>
        <begin position="1"/>
        <end position="19"/>
    </location>
</feature>
<keyword evidence="10" id="KW-0732">Signal</keyword>
<evidence type="ECO:0000256" key="9">
    <source>
        <dbReference type="RuleBase" id="RU000461"/>
    </source>
</evidence>
<dbReference type="Proteomes" id="UP000234254">
    <property type="component" value="Unassembled WGS sequence"/>
</dbReference>
<feature type="binding site" description="axial binding residue" evidence="8">
    <location>
        <position position="474"/>
    </location>
    <ligand>
        <name>heme</name>
        <dbReference type="ChEBI" id="CHEBI:30413"/>
    </ligand>
    <ligandPart>
        <name>Fe</name>
        <dbReference type="ChEBI" id="CHEBI:18248"/>
    </ligandPart>
</feature>
<evidence type="ECO:0000256" key="1">
    <source>
        <dbReference type="ARBA" id="ARBA00001971"/>
    </source>
</evidence>
<evidence type="ECO:0000256" key="5">
    <source>
        <dbReference type="ARBA" id="ARBA00023002"/>
    </source>
</evidence>
<keyword evidence="7 9" id="KW-0503">Monooxygenase</keyword>
<keyword evidence="6 8" id="KW-0408">Iron</keyword>
<dbReference type="GO" id="GO:0020037">
    <property type="term" value="F:heme binding"/>
    <property type="evidence" value="ECO:0007669"/>
    <property type="project" value="InterPro"/>
</dbReference>
<dbReference type="InterPro" id="IPR002974">
    <property type="entry name" value="Cyt_P450_E_CYP52_ascomycetes"/>
</dbReference>